<feature type="compositionally biased region" description="Polar residues" evidence="1">
    <location>
        <begin position="770"/>
        <end position="781"/>
    </location>
</feature>
<feature type="compositionally biased region" description="Low complexity" evidence="1">
    <location>
        <begin position="809"/>
        <end position="823"/>
    </location>
</feature>
<feature type="compositionally biased region" description="Polar residues" evidence="1">
    <location>
        <begin position="686"/>
        <end position="695"/>
    </location>
</feature>
<feature type="region of interest" description="Disordered" evidence="1">
    <location>
        <begin position="242"/>
        <end position="490"/>
    </location>
</feature>
<feature type="compositionally biased region" description="Polar residues" evidence="1">
    <location>
        <begin position="421"/>
        <end position="430"/>
    </location>
</feature>
<dbReference type="AlphaFoldDB" id="A0AAE0NZQ6"/>
<feature type="compositionally biased region" description="Polar residues" evidence="1">
    <location>
        <begin position="507"/>
        <end position="525"/>
    </location>
</feature>
<feature type="compositionally biased region" description="Basic residues" evidence="1">
    <location>
        <begin position="139"/>
        <end position="148"/>
    </location>
</feature>
<evidence type="ECO:0000313" key="3">
    <source>
        <dbReference type="Proteomes" id="UP001285441"/>
    </source>
</evidence>
<name>A0AAE0NZQ6_9PEZI</name>
<feature type="compositionally biased region" description="Polar residues" evidence="1">
    <location>
        <begin position="480"/>
        <end position="490"/>
    </location>
</feature>
<dbReference type="EMBL" id="JAULSW010000002">
    <property type="protein sequence ID" value="KAK3390657.1"/>
    <property type="molecule type" value="Genomic_DNA"/>
</dbReference>
<feature type="compositionally biased region" description="Basic and acidic residues" evidence="1">
    <location>
        <begin position="378"/>
        <end position="387"/>
    </location>
</feature>
<feature type="compositionally biased region" description="Basic and acidic residues" evidence="1">
    <location>
        <begin position="149"/>
        <end position="158"/>
    </location>
</feature>
<gene>
    <name evidence="2" type="ORF">B0H63DRAFT_121353</name>
</gene>
<feature type="region of interest" description="Disordered" evidence="1">
    <location>
        <begin position="1"/>
        <end position="164"/>
    </location>
</feature>
<accession>A0AAE0NZQ6</accession>
<feature type="compositionally biased region" description="Basic and acidic residues" evidence="1">
    <location>
        <begin position="79"/>
        <end position="107"/>
    </location>
</feature>
<feature type="region of interest" description="Disordered" evidence="1">
    <location>
        <begin position="503"/>
        <end position="838"/>
    </location>
</feature>
<sequence length="838" mass="93420">MALWPFRRKSRRKRARANTAEQEEIRGRAIDPTIPPRSQTLPDVIASVVGSAPTQPAKKQRTSPNKLQRRPRTYSFSPGREDSIKVDRKTGARSRQTADFRAPRDDTWQTGARGVATMNEDAFQRMPTLHNKRDGDHLPRKKSSKKRRKDDQLREAEIKAMSNFVPVRPATDDWAAGRPMKKDSRRVKTGFGFGFRGSSRQEWEKYNRSSDISVPESIHSSLSSDSEHISFRVSALEALAPRPTLHYTTHPRPGAPAGDRGAGLFRRSSQQQKKLSAPIPEATLKAHKRIDNLADDLSASDLRELMERDKRRRERKRQRDEEKLNQKLARRVEYQRFAEAEAARQGRDSPPNLERGVLGREAIGLGIDPASAVVTSSSRRESRESSRQRGKRPADDDEVDVDLAESRPPHPLAAFHRISSIPLQTPQSPADETEDIVQQKIPPLTSPRSRSSFLRYGLSRSKSPQLSEVKTELSEPMQKGSETSSSKNPLSWSSFFRWANKHKRNSAGPSSFSNTSRDSMQTTQLPTPPVSFAPRRVSAGVPKRTMSRFREDLPELPLSPPDSRLQSPEVDPIPPTIAETSPDRNINNDEMAFDPPVPGARFDTPTSEQRSLEAMRQTPSTFGHPDDPGVSPEPQSMSLASIDSEASWLSGRLSKKRKSSGILQSSPYSQRPRQTSESDHDRFQEQDNLNENMSITDDDYLSRFTQPAGERSGWNRKSTGEARPSSDGEEEVHWGSVGGHQPMVVQTHAAERMKSREGLLKSFGEEGESDLQTVSPASDSDGNGAEDVDDGLHRATSVNLGKGHARHISAGSARLLSLSSRSSVEAKRASLSRSPRVE</sequence>
<proteinExistence type="predicted"/>
<feature type="compositionally biased region" description="Basic and acidic residues" evidence="1">
    <location>
        <begin position="317"/>
        <end position="347"/>
    </location>
</feature>
<evidence type="ECO:0000313" key="2">
    <source>
        <dbReference type="EMBL" id="KAK3390657.1"/>
    </source>
</evidence>
<dbReference type="Proteomes" id="UP001285441">
    <property type="component" value="Unassembled WGS sequence"/>
</dbReference>
<feature type="compositionally biased region" description="Basic and acidic residues" evidence="1">
    <location>
        <begin position="674"/>
        <end position="685"/>
    </location>
</feature>
<reference evidence="2" key="1">
    <citation type="journal article" date="2023" name="Mol. Phylogenet. Evol.">
        <title>Genome-scale phylogeny and comparative genomics of the fungal order Sordariales.</title>
        <authorList>
            <person name="Hensen N."/>
            <person name="Bonometti L."/>
            <person name="Westerberg I."/>
            <person name="Brannstrom I.O."/>
            <person name="Guillou S."/>
            <person name="Cros-Aarteil S."/>
            <person name="Calhoun S."/>
            <person name="Haridas S."/>
            <person name="Kuo A."/>
            <person name="Mondo S."/>
            <person name="Pangilinan J."/>
            <person name="Riley R."/>
            <person name="LaButti K."/>
            <person name="Andreopoulos B."/>
            <person name="Lipzen A."/>
            <person name="Chen C."/>
            <person name="Yan M."/>
            <person name="Daum C."/>
            <person name="Ng V."/>
            <person name="Clum A."/>
            <person name="Steindorff A."/>
            <person name="Ohm R.A."/>
            <person name="Martin F."/>
            <person name="Silar P."/>
            <person name="Natvig D.O."/>
            <person name="Lalanne C."/>
            <person name="Gautier V."/>
            <person name="Ament-Velasquez S.L."/>
            <person name="Kruys A."/>
            <person name="Hutchinson M.I."/>
            <person name="Powell A.J."/>
            <person name="Barry K."/>
            <person name="Miller A.N."/>
            <person name="Grigoriev I.V."/>
            <person name="Debuchy R."/>
            <person name="Gladieux P."/>
            <person name="Hiltunen Thoren M."/>
            <person name="Johannesson H."/>
        </authorList>
    </citation>
    <scope>NUCLEOTIDE SEQUENCE</scope>
    <source>
        <strain evidence="2">CBS 232.78</strain>
    </source>
</reference>
<reference evidence="2" key="2">
    <citation type="submission" date="2023-06" db="EMBL/GenBank/DDBJ databases">
        <authorList>
            <consortium name="Lawrence Berkeley National Laboratory"/>
            <person name="Haridas S."/>
            <person name="Hensen N."/>
            <person name="Bonometti L."/>
            <person name="Westerberg I."/>
            <person name="Brannstrom I.O."/>
            <person name="Guillou S."/>
            <person name="Cros-Aarteil S."/>
            <person name="Calhoun S."/>
            <person name="Kuo A."/>
            <person name="Mondo S."/>
            <person name="Pangilinan J."/>
            <person name="Riley R."/>
            <person name="LaButti K."/>
            <person name="Andreopoulos B."/>
            <person name="Lipzen A."/>
            <person name="Chen C."/>
            <person name="Yanf M."/>
            <person name="Daum C."/>
            <person name="Ng V."/>
            <person name="Clum A."/>
            <person name="Steindorff A."/>
            <person name="Ohm R."/>
            <person name="Martin F."/>
            <person name="Silar P."/>
            <person name="Natvig D."/>
            <person name="Lalanne C."/>
            <person name="Gautier V."/>
            <person name="Ament-velasquez S.L."/>
            <person name="Kruys A."/>
            <person name="Hutchinson M.I."/>
            <person name="Powell A.J."/>
            <person name="Barry K."/>
            <person name="Miller A.N."/>
            <person name="Grigoriev I.V."/>
            <person name="Debuchy R."/>
            <person name="Gladieux P."/>
            <person name="Thoren M.H."/>
            <person name="Johannesson H."/>
        </authorList>
    </citation>
    <scope>NUCLEOTIDE SEQUENCE</scope>
    <source>
        <strain evidence="2">CBS 232.78</strain>
    </source>
</reference>
<protein>
    <submittedName>
        <fullName evidence="2">Uncharacterized protein</fullName>
    </submittedName>
</protein>
<keyword evidence="3" id="KW-1185">Reference proteome</keyword>
<comment type="caution">
    <text evidence="2">The sequence shown here is derived from an EMBL/GenBank/DDBJ whole genome shotgun (WGS) entry which is preliminary data.</text>
</comment>
<organism evidence="2 3">
    <name type="scientific">Podospora didyma</name>
    <dbReference type="NCBI Taxonomy" id="330526"/>
    <lineage>
        <taxon>Eukaryota</taxon>
        <taxon>Fungi</taxon>
        <taxon>Dikarya</taxon>
        <taxon>Ascomycota</taxon>
        <taxon>Pezizomycotina</taxon>
        <taxon>Sordariomycetes</taxon>
        <taxon>Sordariomycetidae</taxon>
        <taxon>Sordariales</taxon>
        <taxon>Podosporaceae</taxon>
        <taxon>Podospora</taxon>
    </lineage>
</organism>
<evidence type="ECO:0000256" key="1">
    <source>
        <dbReference type="SAM" id="MobiDB-lite"/>
    </source>
</evidence>
<feature type="compositionally biased region" description="Polar residues" evidence="1">
    <location>
        <begin position="662"/>
        <end position="673"/>
    </location>
</feature>
<feature type="compositionally biased region" description="Basic and acidic residues" evidence="1">
    <location>
        <begin position="749"/>
        <end position="759"/>
    </location>
</feature>
<feature type="compositionally biased region" description="Low complexity" evidence="1">
    <location>
        <begin position="251"/>
        <end position="263"/>
    </location>
</feature>
<feature type="compositionally biased region" description="Basic residues" evidence="1">
    <location>
        <begin position="1"/>
        <end position="16"/>
    </location>
</feature>